<reference evidence="11 14" key="2">
    <citation type="journal article" date="2024" name="Int. J. Syst. Evol. Microbiol.">
        <title>Lacrimispora brassicae sp. nov. isolated from fermented cabbage, and proposal of Clostridium indicum Gundawar et al. 2019 and Clostridium methoxybenzovorans Mechichi et al. 1999 as heterotypic synonyms of Lacrimispora amygdalina (Parshina et al. 2003) Haas and Blanchard 2020 and Lacrimispora indolis (McClung and McCoy 1957) Haas and Blanchard 2020, respectively.</title>
        <authorList>
            <person name="Kobayashi H."/>
            <person name="Tanizawa Y."/>
            <person name="Sakamoto M."/>
            <person name="Ohkuma M."/>
            <person name="Tohno M."/>
        </authorList>
    </citation>
    <scope>NUCLEOTIDE SEQUENCE [LARGE SCALE GENOMIC DNA]</scope>
    <source>
        <strain evidence="11 14">DSM 12857</strain>
    </source>
</reference>
<organism evidence="12 13">
    <name type="scientific">Lacrimispora amygdalina</name>
    <dbReference type="NCBI Taxonomy" id="253257"/>
    <lineage>
        <taxon>Bacteria</taxon>
        <taxon>Bacillati</taxon>
        <taxon>Bacillota</taxon>
        <taxon>Clostridia</taxon>
        <taxon>Lachnospirales</taxon>
        <taxon>Lachnospiraceae</taxon>
        <taxon>Lacrimispora</taxon>
    </lineage>
</organism>
<dbReference type="InterPro" id="IPR003664">
    <property type="entry name" value="FA_synthesis"/>
</dbReference>
<comment type="caution">
    <text evidence="12">The sequence shown here is derived from an EMBL/GenBank/DDBJ whole genome shotgun (WGS) entry which is preliminary data.</text>
</comment>
<evidence type="ECO:0000256" key="9">
    <source>
        <dbReference type="ARBA" id="ARBA00046608"/>
    </source>
</evidence>
<dbReference type="PANTHER" id="PTHR30100:SF1">
    <property type="entry name" value="PHOSPHATE ACYLTRANSFERASE"/>
    <property type="match status" value="1"/>
</dbReference>
<comment type="catalytic activity">
    <reaction evidence="1 10">
        <text>a fatty acyl-[ACP] + phosphate = an acyl phosphate + holo-[ACP]</text>
        <dbReference type="Rhea" id="RHEA:42292"/>
        <dbReference type="Rhea" id="RHEA-COMP:9685"/>
        <dbReference type="Rhea" id="RHEA-COMP:14125"/>
        <dbReference type="ChEBI" id="CHEBI:43474"/>
        <dbReference type="ChEBI" id="CHEBI:59918"/>
        <dbReference type="ChEBI" id="CHEBI:64479"/>
        <dbReference type="ChEBI" id="CHEBI:138651"/>
        <dbReference type="EC" id="2.3.1.274"/>
    </reaction>
</comment>
<reference evidence="12 13" key="1">
    <citation type="submission" date="2018-07" db="EMBL/GenBank/DDBJ databases">
        <title>New species, Clostridium PI-S10-A1B.</title>
        <authorList>
            <person name="Krishna G."/>
            <person name="Summeta K."/>
            <person name="Shikha S."/>
            <person name="Prabhu P.B."/>
            <person name="Suresh K."/>
        </authorList>
    </citation>
    <scope>NUCLEOTIDE SEQUENCE [LARGE SCALE GENOMIC DNA]</scope>
    <source>
        <strain evidence="12 13">PI-S10-A1B</strain>
    </source>
</reference>
<keyword evidence="3 10" id="KW-0444">Lipid biosynthesis</keyword>
<name>A0A3E2N762_9FIRM</name>
<dbReference type="AlphaFoldDB" id="A0A3E2N762"/>
<keyword evidence="2 10" id="KW-0963">Cytoplasm</keyword>
<keyword evidence="12" id="KW-0012">Acyltransferase</keyword>
<comment type="similarity">
    <text evidence="10">Belongs to the PlsX family.</text>
</comment>
<dbReference type="InterPro" id="IPR012281">
    <property type="entry name" value="Phospholipid_synth_PlsX-like"/>
</dbReference>
<keyword evidence="5 10" id="KW-0443">Lipid metabolism</keyword>
<dbReference type="HAMAP" id="MF_00019">
    <property type="entry name" value="PlsX"/>
    <property type="match status" value="1"/>
</dbReference>
<dbReference type="PIRSF" id="PIRSF002465">
    <property type="entry name" value="Phsphlp_syn_PlsX"/>
    <property type="match status" value="1"/>
</dbReference>
<dbReference type="PANTHER" id="PTHR30100">
    <property type="entry name" value="FATTY ACID/PHOSPHOLIPID SYNTHESIS PROTEIN PLSX"/>
    <property type="match status" value="1"/>
</dbReference>
<dbReference type="UniPathway" id="UPA00085"/>
<accession>A0A3E2N762</accession>
<gene>
    <name evidence="10 11" type="primary">plsX</name>
    <name evidence="12" type="ORF">DS742_21500</name>
    <name evidence="11" type="ORF">LAD12857_12190</name>
</gene>
<proteinExistence type="inferred from homology"/>
<evidence type="ECO:0000256" key="1">
    <source>
        <dbReference type="ARBA" id="ARBA00001232"/>
    </source>
</evidence>
<dbReference type="GO" id="GO:0008654">
    <property type="term" value="P:phospholipid biosynthetic process"/>
    <property type="evidence" value="ECO:0007669"/>
    <property type="project" value="UniProtKB-KW"/>
</dbReference>
<comment type="subunit">
    <text evidence="9 10">Homodimer. Probably interacts with PlsY.</text>
</comment>
<comment type="subcellular location">
    <subcellularLocation>
        <location evidence="10">Cytoplasm</location>
    </subcellularLocation>
    <text evidence="10">Associated with the membrane possibly through PlsY.</text>
</comment>
<evidence type="ECO:0000313" key="11">
    <source>
        <dbReference type="EMBL" id="GLB29296.1"/>
    </source>
</evidence>
<keyword evidence="4 10" id="KW-0808">Transferase</keyword>
<comment type="function">
    <text evidence="10">Catalyzes the reversible formation of acyl-phosphate (acyl-PO(4)) from acyl-[acyl-carrier-protein] (acyl-ACP). This enzyme utilizes acyl-ACP as fatty acyl donor, but not acyl-CoA.</text>
</comment>
<dbReference type="EC" id="2.3.1.274" evidence="8 10"/>
<evidence type="ECO:0000256" key="5">
    <source>
        <dbReference type="ARBA" id="ARBA00023098"/>
    </source>
</evidence>
<dbReference type="Pfam" id="PF02504">
    <property type="entry name" value="FA_synthesis"/>
    <property type="match status" value="1"/>
</dbReference>
<dbReference type="Gene3D" id="3.40.718.10">
    <property type="entry name" value="Isopropylmalate Dehydrogenase"/>
    <property type="match status" value="1"/>
</dbReference>
<evidence type="ECO:0000313" key="13">
    <source>
        <dbReference type="Proteomes" id="UP000260680"/>
    </source>
</evidence>
<dbReference type="Proteomes" id="UP001419084">
    <property type="component" value="Unassembled WGS sequence"/>
</dbReference>
<comment type="pathway">
    <text evidence="10">Lipid metabolism; phospholipid metabolism.</text>
</comment>
<dbReference type="NCBIfam" id="TIGR00182">
    <property type="entry name" value="plsX"/>
    <property type="match status" value="1"/>
</dbReference>
<dbReference type="Proteomes" id="UP000260680">
    <property type="component" value="Unassembled WGS sequence"/>
</dbReference>
<protein>
    <recommendedName>
        <fullName evidence="8 10">Phosphate acyltransferase</fullName>
        <ecNumber evidence="8 10">2.3.1.274</ecNumber>
    </recommendedName>
    <alternativeName>
        <fullName evidence="10">Acyl-ACP phosphotransacylase</fullName>
    </alternativeName>
    <alternativeName>
        <fullName evidence="10">Acyl-[acyl-carrier-protein]--phosphate acyltransferase</fullName>
    </alternativeName>
    <alternativeName>
        <fullName evidence="10">Phosphate-acyl-ACP acyltransferase</fullName>
    </alternativeName>
</protein>
<dbReference type="GO" id="GO:0006633">
    <property type="term" value="P:fatty acid biosynthetic process"/>
    <property type="evidence" value="ECO:0007669"/>
    <property type="project" value="UniProtKB-UniRule"/>
</dbReference>
<evidence type="ECO:0000313" key="12">
    <source>
        <dbReference type="EMBL" id="RFZ76843.1"/>
    </source>
</evidence>
<keyword evidence="14" id="KW-1185">Reference proteome</keyword>
<evidence type="ECO:0000256" key="6">
    <source>
        <dbReference type="ARBA" id="ARBA00023209"/>
    </source>
</evidence>
<sequence length="337" mass="36095">MIKVAVDAMGGDYAPVQTVAGAVEAVNANKEIRVLLVGQEQMISKELEKYKFHKEQIQIVNATEVIETEEPPVNAIRKKKDSSIVVGMNLVKQKEADAFVSAGSSGAILVGGQVIVGRIKGVERPPLAPLIPTEKGVSLLIDCGANVDARPSHLVQFARMGSLYMEHVVGIKNPTVAIVNIGAEEEKGNALVKETFPLLKDCKDIHFTGSIEAREIPHGGADVIVCEAFVGNVILKLYEGVGATLINKVKSGMMSSFRSKIGALLVKPALKETLKSFDSSGYGGAPLLGLNGLVVKTHGNSKAAEVKNSILQCVTFKEQGINDKIRESLKMKEENQE</sequence>
<evidence type="ECO:0000256" key="2">
    <source>
        <dbReference type="ARBA" id="ARBA00022490"/>
    </source>
</evidence>
<keyword evidence="6 10" id="KW-0594">Phospholipid biosynthesis</keyword>
<evidence type="ECO:0000256" key="8">
    <source>
        <dbReference type="ARBA" id="ARBA00024069"/>
    </source>
</evidence>
<evidence type="ECO:0000256" key="3">
    <source>
        <dbReference type="ARBA" id="ARBA00022516"/>
    </source>
</evidence>
<dbReference type="EMBL" id="BRPJ01000025">
    <property type="protein sequence ID" value="GLB29296.1"/>
    <property type="molecule type" value="Genomic_DNA"/>
</dbReference>
<dbReference type="EMBL" id="QOHO01000072">
    <property type="protein sequence ID" value="RFZ76843.1"/>
    <property type="molecule type" value="Genomic_DNA"/>
</dbReference>
<keyword evidence="7 10" id="KW-1208">Phospholipid metabolism</keyword>
<evidence type="ECO:0000256" key="10">
    <source>
        <dbReference type="HAMAP-Rule" id="MF_00019"/>
    </source>
</evidence>
<evidence type="ECO:0000313" key="14">
    <source>
        <dbReference type="Proteomes" id="UP001419084"/>
    </source>
</evidence>
<dbReference type="GO" id="GO:0005737">
    <property type="term" value="C:cytoplasm"/>
    <property type="evidence" value="ECO:0007669"/>
    <property type="project" value="UniProtKB-SubCell"/>
</dbReference>
<dbReference type="OrthoDB" id="9806408at2"/>
<dbReference type="SUPFAM" id="SSF53659">
    <property type="entry name" value="Isocitrate/Isopropylmalate dehydrogenase-like"/>
    <property type="match status" value="1"/>
</dbReference>
<dbReference type="GO" id="GO:0043811">
    <property type="term" value="F:phosphate:acyl-[acyl carrier protein] acyltransferase activity"/>
    <property type="evidence" value="ECO:0007669"/>
    <property type="project" value="UniProtKB-UniRule"/>
</dbReference>
<evidence type="ECO:0000256" key="4">
    <source>
        <dbReference type="ARBA" id="ARBA00022679"/>
    </source>
</evidence>
<evidence type="ECO:0000256" key="7">
    <source>
        <dbReference type="ARBA" id="ARBA00023264"/>
    </source>
</evidence>
<dbReference type="RefSeq" id="WP_117419021.1">
    <property type="nucleotide sequence ID" value="NZ_BRPJ01000025.1"/>
</dbReference>